<evidence type="ECO:0000313" key="2">
    <source>
        <dbReference type="EMBL" id="BCA97170.1"/>
    </source>
</evidence>
<dbReference type="Pfam" id="PF04348">
    <property type="entry name" value="LppC"/>
    <property type="match status" value="1"/>
</dbReference>
<proteinExistence type="predicted"/>
<keyword evidence="3" id="KW-1185">Reference proteome</keyword>
<evidence type="ECO:0000256" key="1">
    <source>
        <dbReference type="SAM" id="SignalP"/>
    </source>
</evidence>
<name>A0A6F8TAH9_9GAMM</name>
<accession>A0A6F8TAH9</accession>
<reference evidence="2" key="1">
    <citation type="journal article" date="2020" name="Microbiol. Resour. Announc.">
        <title>Complete Genome Sequence of Novel Psychrotolerant Legionella Strain TUM19329, Isolated from Antarctic Lake Sediment.</title>
        <authorList>
            <person name="Shimada S."/>
            <person name="Nakai R."/>
            <person name="Aoki K."/>
            <person name="Shimoeda N."/>
            <person name="Ohno G."/>
            <person name="Miyazaki Y."/>
            <person name="Kudoh S."/>
            <person name="Imura S."/>
            <person name="Watanabe K."/>
            <person name="Ishii Y."/>
            <person name="Tateda K."/>
        </authorList>
    </citation>
    <scope>NUCLEOTIDE SEQUENCE [LARGE SCALE GENOMIC DNA]</scope>
    <source>
        <strain evidence="2">TUM19329</strain>
    </source>
</reference>
<dbReference type="Gene3D" id="1.25.40.10">
    <property type="entry name" value="Tetratricopeptide repeat domain"/>
    <property type="match status" value="1"/>
</dbReference>
<gene>
    <name evidence="2" type="ORF">TUM19329_35310</name>
</gene>
<sequence length="135" mass="14990">MYIKLYKIRVLFLVASTLMLCQCIKVVHPPKPVVVNKKNPLSPYSLPTASYLAMAEKQEGNQKQSLLLLAAGRLISEGKWQQGSAILAQTRDLTPVQTDEKSLLLAKTDVMRDRPKVALAKLASIHEIDTLSGYQ</sequence>
<protein>
    <recommendedName>
        <fullName evidence="4">Lipoprotein</fullName>
    </recommendedName>
</protein>
<dbReference type="Proteomes" id="UP000502894">
    <property type="component" value="Chromosome"/>
</dbReference>
<dbReference type="KEGG" id="lant:TUM19329_35310"/>
<keyword evidence="1" id="KW-0732">Signal</keyword>
<dbReference type="EMBL" id="AP022839">
    <property type="protein sequence ID" value="BCA97170.1"/>
    <property type="molecule type" value="Genomic_DNA"/>
</dbReference>
<feature type="chain" id="PRO_5026107245" description="Lipoprotein" evidence="1">
    <location>
        <begin position="21"/>
        <end position="135"/>
    </location>
</feature>
<dbReference type="InterPro" id="IPR011990">
    <property type="entry name" value="TPR-like_helical_dom_sf"/>
</dbReference>
<evidence type="ECO:0000313" key="3">
    <source>
        <dbReference type="Proteomes" id="UP000502894"/>
    </source>
</evidence>
<organism evidence="2 3">
    <name type="scientific">Legionella antarctica</name>
    <dbReference type="NCBI Taxonomy" id="2708020"/>
    <lineage>
        <taxon>Bacteria</taxon>
        <taxon>Pseudomonadati</taxon>
        <taxon>Pseudomonadota</taxon>
        <taxon>Gammaproteobacteria</taxon>
        <taxon>Legionellales</taxon>
        <taxon>Legionellaceae</taxon>
        <taxon>Legionella</taxon>
    </lineage>
</organism>
<dbReference type="InterPro" id="IPR007443">
    <property type="entry name" value="LpoA"/>
</dbReference>
<dbReference type="AlphaFoldDB" id="A0A6F8TAH9"/>
<feature type="signal peptide" evidence="1">
    <location>
        <begin position="1"/>
        <end position="20"/>
    </location>
</feature>
<evidence type="ECO:0008006" key="4">
    <source>
        <dbReference type="Google" id="ProtNLM"/>
    </source>
</evidence>